<dbReference type="Gene3D" id="1.10.3210.10">
    <property type="entry name" value="Hypothetical protein af1432"/>
    <property type="match status" value="1"/>
</dbReference>
<dbReference type="CDD" id="cd00077">
    <property type="entry name" value="HDc"/>
    <property type="match status" value="1"/>
</dbReference>
<sequence length="345" mass="39452">MKNNKAKFKGPRIPFPHDLRDLSRHLSQTLHQILFENAQEGIWIVDSEVRTVLVNQCMAGMLGYTREEMFGKSLFSFVDKDEIDSARRAIERRKKGIKEQYDRKLLKKDGTTIHTILTTVPIFDTYSVRFIDKKGDIRWIEVNAVKIVWEGRAATLNFATDITKRKRAEQELQQSFERLRKTLGGIIRAMALTIEKRDPYTGGHQQRVSNLARAIATEMGLSNEQIEAVRTAATIHDIGKIVIPAEILIRPGRVTDMEFSLIKYHPRAAYEIVKEIDFPWPVAKIILQHHERMDGSGYPQGLKGEDILLEARILGVADVVEAMSSHRPYRPALGIDKALEEIEKK</sequence>
<dbReference type="SUPFAM" id="SSF109604">
    <property type="entry name" value="HD-domain/PDEase-like"/>
    <property type="match status" value="1"/>
</dbReference>
<dbReference type="Proteomes" id="UP000280417">
    <property type="component" value="Unassembled WGS sequence"/>
</dbReference>
<dbReference type="AlphaFoldDB" id="A0A662D3M1"/>
<reference evidence="4 5" key="1">
    <citation type="submission" date="2018-06" db="EMBL/GenBank/DDBJ databases">
        <title>Extensive metabolic versatility and redundancy in microbially diverse, dynamic hydrothermal sediments.</title>
        <authorList>
            <person name="Dombrowski N."/>
            <person name="Teske A."/>
            <person name="Baker B.J."/>
        </authorList>
    </citation>
    <scope>NUCLEOTIDE SEQUENCE [LARGE SCALE GENOMIC DNA]</scope>
    <source>
        <strain evidence="4">B3_G15</strain>
    </source>
</reference>
<evidence type="ECO:0000259" key="1">
    <source>
        <dbReference type="PROSITE" id="PS50112"/>
    </source>
</evidence>
<dbReference type="InterPro" id="IPR000014">
    <property type="entry name" value="PAS"/>
</dbReference>
<dbReference type="PROSITE" id="PS50113">
    <property type="entry name" value="PAC"/>
    <property type="match status" value="1"/>
</dbReference>
<dbReference type="InterPro" id="IPR006675">
    <property type="entry name" value="HDIG_dom"/>
</dbReference>
<dbReference type="EMBL" id="QMQA01000351">
    <property type="protein sequence ID" value="RLE09751.1"/>
    <property type="molecule type" value="Genomic_DNA"/>
</dbReference>
<feature type="domain" description="HD-GYP" evidence="3">
    <location>
        <begin position="179"/>
        <end position="345"/>
    </location>
</feature>
<dbReference type="PROSITE" id="PS50112">
    <property type="entry name" value="PAS"/>
    <property type="match status" value="1"/>
</dbReference>
<dbReference type="InterPro" id="IPR000700">
    <property type="entry name" value="PAS-assoc_C"/>
</dbReference>
<dbReference type="NCBIfam" id="TIGR00229">
    <property type="entry name" value="sensory_box"/>
    <property type="match status" value="2"/>
</dbReference>
<comment type="caution">
    <text evidence="4">The sequence shown here is derived from an EMBL/GenBank/DDBJ whole genome shotgun (WGS) entry which is preliminary data.</text>
</comment>
<dbReference type="SUPFAM" id="SSF55785">
    <property type="entry name" value="PYP-like sensor domain (PAS domain)"/>
    <property type="match status" value="2"/>
</dbReference>
<feature type="domain" description="PAS" evidence="1">
    <location>
        <begin position="27"/>
        <end position="92"/>
    </location>
</feature>
<dbReference type="NCBIfam" id="TIGR00277">
    <property type="entry name" value="HDIG"/>
    <property type="match status" value="1"/>
</dbReference>
<proteinExistence type="predicted"/>
<dbReference type="CDD" id="cd00130">
    <property type="entry name" value="PAS"/>
    <property type="match status" value="1"/>
</dbReference>
<feature type="domain" description="PAC" evidence="2">
    <location>
        <begin position="124"/>
        <end position="174"/>
    </location>
</feature>
<dbReference type="PROSITE" id="PS51832">
    <property type="entry name" value="HD_GYP"/>
    <property type="match status" value="1"/>
</dbReference>
<gene>
    <name evidence="4" type="ORF">DRJ04_09655</name>
</gene>
<evidence type="ECO:0000313" key="5">
    <source>
        <dbReference type="Proteomes" id="UP000280417"/>
    </source>
</evidence>
<name>A0A662D3M1_UNCAE</name>
<dbReference type="SMART" id="SM00471">
    <property type="entry name" value="HDc"/>
    <property type="match status" value="1"/>
</dbReference>
<protein>
    <submittedName>
        <fullName evidence="4">PAS sensor protein</fullName>
    </submittedName>
</protein>
<dbReference type="Pfam" id="PF13487">
    <property type="entry name" value="HD_5"/>
    <property type="match status" value="1"/>
</dbReference>
<dbReference type="PANTHER" id="PTHR43155:SF2">
    <property type="entry name" value="CYCLIC DI-GMP PHOSPHODIESTERASE PA4108"/>
    <property type="match status" value="1"/>
</dbReference>
<dbReference type="Pfam" id="PF13426">
    <property type="entry name" value="PAS_9"/>
    <property type="match status" value="1"/>
</dbReference>
<dbReference type="SMART" id="SM00091">
    <property type="entry name" value="PAS"/>
    <property type="match status" value="1"/>
</dbReference>
<evidence type="ECO:0000259" key="3">
    <source>
        <dbReference type="PROSITE" id="PS51832"/>
    </source>
</evidence>
<dbReference type="InterPro" id="IPR035965">
    <property type="entry name" value="PAS-like_dom_sf"/>
</dbReference>
<evidence type="ECO:0000259" key="2">
    <source>
        <dbReference type="PROSITE" id="PS50113"/>
    </source>
</evidence>
<dbReference type="InterPro" id="IPR037522">
    <property type="entry name" value="HD_GYP_dom"/>
</dbReference>
<accession>A0A662D3M1</accession>
<dbReference type="Gene3D" id="3.30.450.20">
    <property type="entry name" value="PAS domain"/>
    <property type="match status" value="2"/>
</dbReference>
<evidence type="ECO:0000313" key="4">
    <source>
        <dbReference type="EMBL" id="RLE09751.1"/>
    </source>
</evidence>
<dbReference type="InterPro" id="IPR003607">
    <property type="entry name" value="HD/PDEase_dom"/>
</dbReference>
<organism evidence="4 5">
    <name type="scientific">Aerophobetes bacterium</name>
    <dbReference type="NCBI Taxonomy" id="2030807"/>
    <lineage>
        <taxon>Bacteria</taxon>
        <taxon>Candidatus Aerophobota</taxon>
    </lineage>
</organism>
<dbReference type="PANTHER" id="PTHR43155">
    <property type="entry name" value="CYCLIC DI-GMP PHOSPHODIESTERASE PA4108-RELATED"/>
    <property type="match status" value="1"/>
</dbReference>